<proteinExistence type="predicted"/>
<sequence length="124" mass="13041">MVWNLDARIPVLSLPDAAGLRQALRAGPSAALLLPEGAPDIGGAVATARFQPFASHAVACACCGGRSPLAQALDRLFLERVRGTCPWFERVLALTETPDAAALLEGVLREDSVVTARFREDCGG</sequence>
<dbReference type="EMBL" id="CP025189">
    <property type="protein sequence ID" value="AWV22257.1"/>
    <property type="molecule type" value="Genomic_DNA"/>
</dbReference>
<dbReference type="AlphaFoldDB" id="A0A4Y1MWB5"/>
<protein>
    <submittedName>
        <fullName evidence="1">Uncharacterized protein</fullName>
    </submittedName>
</protein>
<organism evidence="1">
    <name type="scientific">Roseomonas mucosa</name>
    <dbReference type="NCBI Taxonomy" id="207340"/>
    <lineage>
        <taxon>Bacteria</taxon>
        <taxon>Pseudomonadati</taxon>
        <taxon>Pseudomonadota</taxon>
        <taxon>Alphaproteobacteria</taxon>
        <taxon>Acetobacterales</taxon>
        <taxon>Roseomonadaceae</taxon>
        <taxon>Roseomonas</taxon>
    </lineage>
</organism>
<reference evidence="1" key="1">
    <citation type="submission" date="2017-12" db="EMBL/GenBank/DDBJ databases">
        <authorList>
            <person name="Martens C."/>
            <person name="Dahlstrom E."/>
            <person name="Barbian K."/>
            <person name="Sykora L."/>
            <person name="Ricklefs S."/>
            <person name="Bruno D."/>
            <person name="Anzick I."/>
            <person name="Myles I."/>
            <person name="Datta S.K."/>
        </authorList>
    </citation>
    <scope>NUCLEOTIDE SEQUENCE</scope>
    <source>
        <strain evidence="1">AD2</strain>
    </source>
</reference>
<gene>
    <name evidence="1" type="ORF">RADP37_01278</name>
</gene>
<evidence type="ECO:0000313" key="1">
    <source>
        <dbReference type="EMBL" id="AWV22257.1"/>
    </source>
</evidence>
<accession>A0A4Y1MWB5</accession>
<dbReference type="RefSeq" id="WP_314213558.1">
    <property type="nucleotide sequence ID" value="NZ_CP025189.1"/>
</dbReference>
<name>A0A4Y1MWB5_9PROT</name>